<sequence length="165" mass="19378">MNFEQLGAGTLHIGFFFLLAAIAGLAAWALAASIEPTERLWTRARNRLGEREYPFLDDYTWVTKTMIVWSWMCRKSLLARTMDRLWQEEKGNLMDERNEGFEERIPHFKRIMIWRTLLSIIRRLTVIYESHAVTLEYLKSKTKIWVLAMFLIGSQMDGLDLATES</sequence>
<reference evidence="2 3" key="1">
    <citation type="submission" date="2020-02" db="EMBL/GenBank/DDBJ databases">
        <title>Comparative genomics of the hypocrealean fungal genus Beauvera.</title>
        <authorList>
            <person name="Showalter D.N."/>
            <person name="Bushley K.E."/>
            <person name="Rehner S.A."/>
        </authorList>
    </citation>
    <scope>NUCLEOTIDE SEQUENCE [LARGE SCALE GENOMIC DNA]</scope>
    <source>
        <strain evidence="2 3">ARSEF4384</strain>
    </source>
</reference>
<organism evidence="2 3">
    <name type="scientific">Beauveria asiatica</name>
    <dbReference type="NCBI Taxonomy" id="1069075"/>
    <lineage>
        <taxon>Eukaryota</taxon>
        <taxon>Fungi</taxon>
        <taxon>Dikarya</taxon>
        <taxon>Ascomycota</taxon>
        <taxon>Pezizomycotina</taxon>
        <taxon>Sordariomycetes</taxon>
        <taxon>Hypocreomycetidae</taxon>
        <taxon>Hypocreales</taxon>
        <taxon>Cordycipitaceae</taxon>
        <taxon>Beauveria</taxon>
    </lineage>
</organism>
<feature type="transmembrane region" description="Helical" evidence="1">
    <location>
        <begin position="12"/>
        <end position="34"/>
    </location>
</feature>
<dbReference type="AlphaFoldDB" id="A0AAW0RYJ3"/>
<keyword evidence="1" id="KW-0812">Transmembrane</keyword>
<dbReference type="EMBL" id="JAAHCF010000160">
    <property type="protein sequence ID" value="KAK8147247.1"/>
    <property type="molecule type" value="Genomic_DNA"/>
</dbReference>
<gene>
    <name evidence="2" type="ORF">G3M48_001945</name>
</gene>
<protein>
    <submittedName>
        <fullName evidence="2">Uncharacterized protein</fullName>
    </submittedName>
</protein>
<dbReference type="Proteomes" id="UP001397290">
    <property type="component" value="Unassembled WGS sequence"/>
</dbReference>
<accession>A0AAW0RYJ3</accession>
<evidence type="ECO:0000256" key="1">
    <source>
        <dbReference type="SAM" id="Phobius"/>
    </source>
</evidence>
<keyword evidence="3" id="KW-1185">Reference proteome</keyword>
<name>A0AAW0RYJ3_9HYPO</name>
<evidence type="ECO:0000313" key="2">
    <source>
        <dbReference type="EMBL" id="KAK8147247.1"/>
    </source>
</evidence>
<keyword evidence="1" id="KW-1133">Transmembrane helix</keyword>
<proteinExistence type="predicted"/>
<evidence type="ECO:0000313" key="3">
    <source>
        <dbReference type="Proteomes" id="UP001397290"/>
    </source>
</evidence>
<keyword evidence="1" id="KW-0472">Membrane</keyword>
<comment type="caution">
    <text evidence="2">The sequence shown here is derived from an EMBL/GenBank/DDBJ whole genome shotgun (WGS) entry which is preliminary data.</text>
</comment>